<evidence type="ECO:0000256" key="2">
    <source>
        <dbReference type="ARBA" id="ARBA00011322"/>
    </source>
</evidence>
<evidence type="ECO:0000256" key="4">
    <source>
        <dbReference type="SAM" id="Coils"/>
    </source>
</evidence>
<comment type="subunit">
    <text evidence="2">Heterodimer of SbcC and SbcD.</text>
</comment>
<evidence type="ECO:0000313" key="5">
    <source>
        <dbReference type="EMBL" id="CAH1220860.1"/>
    </source>
</evidence>
<comment type="caution">
    <text evidence="5">The sequence shown here is derived from an EMBL/GenBank/DDBJ whole genome shotgun (WGS) entry which is preliminary data.</text>
</comment>
<proteinExistence type="inferred from homology"/>
<evidence type="ECO:0000256" key="3">
    <source>
        <dbReference type="ARBA" id="ARBA00013368"/>
    </source>
</evidence>
<evidence type="ECO:0000256" key="1">
    <source>
        <dbReference type="ARBA" id="ARBA00006930"/>
    </source>
</evidence>
<gene>
    <name evidence="5" type="ORF">PAECIP111893_04630</name>
</gene>
<feature type="coiled-coil region" evidence="4">
    <location>
        <begin position="572"/>
        <end position="599"/>
    </location>
</feature>
<dbReference type="Proteomes" id="UP000838686">
    <property type="component" value="Unassembled WGS sequence"/>
</dbReference>
<dbReference type="PANTHER" id="PTHR32114:SF2">
    <property type="entry name" value="ABC TRANSPORTER ABCH.3"/>
    <property type="match status" value="1"/>
</dbReference>
<protein>
    <recommendedName>
        <fullName evidence="3">Nuclease SbcCD subunit C</fullName>
    </recommendedName>
</protein>
<organism evidence="5 6">
    <name type="scientific">Paenibacillus plantiphilus</name>
    <dbReference type="NCBI Taxonomy" id="2905650"/>
    <lineage>
        <taxon>Bacteria</taxon>
        <taxon>Bacillati</taxon>
        <taxon>Bacillota</taxon>
        <taxon>Bacilli</taxon>
        <taxon>Bacillales</taxon>
        <taxon>Paenibacillaceae</taxon>
        <taxon>Paenibacillus</taxon>
    </lineage>
</organism>
<dbReference type="Pfam" id="PF13558">
    <property type="entry name" value="SbcC_Walker_B"/>
    <property type="match status" value="1"/>
</dbReference>
<dbReference type="InterPro" id="IPR027417">
    <property type="entry name" value="P-loop_NTPase"/>
</dbReference>
<dbReference type="EMBL" id="CAKMMF010000034">
    <property type="protein sequence ID" value="CAH1220860.1"/>
    <property type="molecule type" value="Genomic_DNA"/>
</dbReference>
<keyword evidence="4" id="KW-0175">Coiled coil</keyword>
<accession>A0ABN8H087</accession>
<reference evidence="5" key="1">
    <citation type="submission" date="2022-01" db="EMBL/GenBank/DDBJ databases">
        <authorList>
            <person name="Criscuolo A."/>
        </authorList>
    </citation>
    <scope>NUCLEOTIDE SEQUENCE</scope>
    <source>
        <strain evidence="5">CIP111893</strain>
    </source>
</reference>
<comment type="similarity">
    <text evidence="1">Belongs to the SMC family. SbcC subfamily.</text>
</comment>
<evidence type="ECO:0000313" key="6">
    <source>
        <dbReference type="Proteomes" id="UP000838686"/>
    </source>
</evidence>
<dbReference type="PANTHER" id="PTHR32114">
    <property type="entry name" value="ABC TRANSPORTER ABCH.3"/>
    <property type="match status" value="1"/>
</dbReference>
<name>A0ABN8H087_9BACL</name>
<feature type="coiled-coil region" evidence="4">
    <location>
        <begin position="360"/>
        <end position="487"/>
    </location>
</feature>
<keyword evidence="6" id="KW-1185">Reference proteome</keyword>
<dbReference type="Gene3D" id="3.40.50.300">
    <property type="entry name" value="P-loop containing nucleotide triphosphate hydrolases"/>
    <property type="match status" value="1"/>
</dbReference>
<dbReference type="SUPFAM" id="SSF52540">
    <property type="entry name" value="P-loop containing nucleoside triphosphate hydrolases"/>
    <property type="match status" value="1"/>
</dbReference>
<sequence length="778" mass="85334">MDRADRDSEAQSKKLINASQTLKAAEAEQAAAVAALHEHISSLLPVRSELLSLEEKLKKASGRLPQWIERVREKQREEEIAQLAATLAEGLQQGRPCPVCGSCEHPQLTAHGEQAASIGIAPLEREGEQAASIGIAPLEQDDEQAASSIIAPLEQEEEQAVSPSIASWERAQGQASELLMRIAPLRSKVETACERLYEAIPSTSGANGALYTEAGHSLSAVHALPAAVHLPFNWEREAAAAGSVDSAAGQHGDAWLLHNEPDGDTLHALQAVLAIVSDTYTAQEQWVAAAEAGFSASRSLGHDGARRYEIAESELRAQTALKSEMTHKRNELAAAMGQELASWTEQFGNELPPEHAQERLQQYEQREHAALELNNRLERSVSFIEETSEQLSKNEKLVQSAQLEAAQLTVRLDSQRQQLSDKQQQLQQWTGGEPAGQLLQAAERELAHIRSELTRLQDLHEAAGAALQKAAELRSAAEESARHAETQQAECAKLWLSALEQSQFETADEVKELQPLLSKQEAIAGDIDRYRATERQLAAQIELLRDQLQGRSVTVEEWEQCVLLLEQSRLSNESALQASAKAERNLEELTSKQDRWQQLETIRKETELLGGRLKSLQSVFRGNAFVEYVAEEQLVQVCRTASERLGFLTKRRYALEVDSGGGFVIRDDANGGIRRPVSSLSGGETFLASLALALALSGQIQLRGKYPLQFFFLDEGFGTLDPELLDTVITALEKLQSDTLSVGVISHVTELRARLPRRLIVTASEPAGRGSQVALETM</sequence>